<dbReference type="Proteomes" id="UP000632339">
    <property type="component" value="Unassembled WGS sequence"/>
</dbReference>
<reference evidence="3" key="1">
    <citation type="journal article" date="2019" name="Int. J. Syst. Evol. Microbiol.">
        <title>The Global Catalogue of Microorganisms (GCM) 10K type strain sequencing project: providing services to taxonomists for standard genome sequencing and annotation.</title>
        <authorList>
            <consortium name="The Broad Institute Genomics Platform"/>
            <consortium name="The Broad Institute Genome Sequencing Center for Infectious Disease"/>
            <person name="Wu L."/>
            <person name="Ma J."/>
        </authorList>
    </citation>
    <scope>NUCLEOTIDE SEQUENCE [LARGE SCALE GENOMIC DNA]</scope>
    <source>
        <strain evidence="3">CGMCC 1.6375</strain>
    </source>
</reference>
<dbReference type="SUPFAM" id="SSF51658">
    <property type="entry name" value="Xylose isomerase-like"/>
    <property type="match status" value="1"/>
</dbReference>
<dbReference type="PANTHER" id="PTHR12110:SF41">
    <property type="entry name" value="INOSOSE DEHYDRATASE"/>
    <property type="match status" value="1"/>
</dbReference>
<sequence length="279" mass="31340">MNSRRTFVKKGIAGLMAGSMISIPETSHAPQVAGKKEDTFKLGIAGFSFVHFKLDEALEMMKKTDVHYLCIKDFHLPYNSTAEQITAFHQKLKDANVTGYAVGPIYTKNHQEIDNAFDYAKRVGVDLIVGIPNHEDLKYVEQKVKEYNIRYAIHNHGPEDKLYPNATSVYNHVKDLDPRVGLCFDMGHNKRDNQDSVADLGKYGKRIFDIHLKNVTAATKEGKTCELGRGIIDIPAFVKMLRKIKYTGSCSLEYEKDMKEPLAGIAESVGYFRGVCQAS</sequence>
<dbReference type="InterPro" id="IPR050312">
    <property type="entry name" value="IolE/XylAMocC-like"/>
</dbReference>
<dbReference type="Gene3D" id="3.20.20.150">
    <property type="entry name" value="Divalent-metal-dependent TIM barrel enzymes"/>
    <property type="match status" value="1"/>
</dbReference>
<dbReference type="PANTHER" id="PTHR12110">
    <property type="entry name" value="HYDROXYPYRUVATE ISOMERASE"/>
    <property type="match status" value="1"/>
</dbReference>
<dbReference type="PROSITE" id="PS51318">
    <property type="entry name" value="TAT"/>
    <property type="match status" value="1"/>
</dbReference>
<organism evidence="2 3">
    <name type="scientific">Dyadobacter beijingensis</name>
    <dbReference type="NCBI Taxonomy" id="365489"/>
    <lineage>
        <taxon>Bacteria</taxon>
        <taxon>Pseudomonadati</taxon>
        <taxon>Bacteroidota</taxon>
        <taxon>Cytophagia</taxon>
        <taxon>Cytophagales</taxon>
        <taxon>Spirosomataceae</taxon>
        <taxon>Dyadobacter</taxon>
    </lineage>
</organism>
<feature type="domain" description="Xylose isomerase-like TIM barrel" evidence="1">
    <location>
        <begin position="82"/>
        <end position="273"/>
    </location>
</feature>
<keyword evidence="3" id="KW-1185">Reference proteome</keyword>
<dbReference type="RefSeq" id="WP_019943282.1">
    <property type="nucleotide sequence ID" value="NZ_BMLI01000001.1"/>
</dbReference>
<dbReference type="InterPro" id="IPR013022">
    <property type="entry name" value="Xyl_isomerase-like_TIM-brl"/>
</dbReference>
<gene>
    <name evidence="2" type="ORF">GCM10010967_27640</name>
</gene>
<dbReference type="EMBL" id="BMLI01000001">
    <property type="protein sequence ID" value="GGM93022.1"/>
    <property type="molecule type" value="Genomic_DNA"/>
</dbReference>
<evidence type="ECO:0000313" key="2">
    <source>
        <dbReference type="EMBL" id="GGM93022.1"/>
    </source>
</evidence>
<proteinExistence type="predicted"/>
<dbReference type="Pfam" id="PF01261">
    <property type="entry name" value="AP_endonuc_2"/>
    <property type="match status" value="1"/>
</dbReference>
<evidence type="ECO:0000313" key="3">
    <source>
        <dbReference type="Proteomes" id="UP000632339"/>
    </source>
</evidence>
<evidence type="ECO:0000259" key="1">
    <source>
        <dbReference type="Pfam" id="PF01261"/>
    </source>
</evidence>
<accession>A0ABQ2HXX1</accession>
<dbReference type="InterPro" id="IPR036237">
    <property type="entry name" value="Xyl_isomerase-like_sf"/>
</dbReference>
<protein>
    <recommendedName>
        <fullName evidence="1">Xylose isomerase-like TIM barrel domain-containing protein</fullName>
    </recommendedName>
</protein>
<dbReference type="InterPro" id="IPR006311">
    <property type="entry name" value="TAT_signal"/>
</dbReference>
<name>A0ABQ2HXX1_9BACT</name>
<comment type="caution">
    <text evidence="2">The sequence shown here is derived from an EMBL/GenBank/DDBJ whole genome shotgun (WGS) entry which is preliminary data.</text>
</comment>